<dbReference type="Gene3D" id="3.30.930.10">
    <property type="entry name" value="Bira Bifunctional Protein, Domain 2"/>
    <property type="match status" value="1"/>
</dbReference>
<dbReference type="OrthoDB" id="9805455at2"/>
<evidence type="ECO:0000259" key="17">
    <source>
        <dbReference type="PROSITE" id="PS50886"/>
    </source>
</evidence>
<dbReference type="Gene3D" id="3.30.56.10">
    <property type="match status" value="2"/>
</dbReference>
<dbReference type="InterPro" id="IPR005121">
    <property type="entry name" value="Fdx_antiC-bd"/>
</dbReference>
<evidence type="ECO:0000256" key="1">
    <source>
        <dbReference type="ARBA" id="ARBA00004496"/>
    </source>
</evidence>
<sequence length="819" mass="88722">MKVPLSWLSEYVKLPPKITTDQIAQAFVNVGFEVEAIDRQGQNLKGPILVGKVKSIEELPENRKPIRYVGLDLGDKQIRYVICGARNFKVNDLVVVALPGAVLPGNFAISARQTYGRLSDGMICSAKELGISDEHAGIIVLPQGEIGNDAIKLLDISDVVFDIAINPDRGYAMSVRGLARELAGSLKCKFVDPADLKISKQFKPVKTSKAVSVKIEDKTGADQIYIRTIENVNMKKPTPIWMQRRIEKCGMRSISLAVDITNYVMLELGQPLHAFDADMVVGGLRVVRAGKFKRLTTLDKVDRDLDSDNLLICDSKAPLALAGTMGGLASEVSSTTNRIALEAAHFDPISVARNSRSHKLSSEASRRIERNTDPMMAEIASARAVNLLVDLAEAKYVGSSIGGAPIKKRKLKVSIAKVSKFIGYSYSIKQVKDSLTSIGCKVSGSGDLIAIEIPTWRPDLNSMADFAEEIARLNGYQLIASRLPIGKTGGALNKMQQRKRQVAQMLANQGFSEVINYPFVSQELVDLLGFTGDRAKSFKIANPISAETPLLRTHLLPGLLTTLERNVSRGVKDLAIFEIGSVFRNTSTLNRAVMPETSRRPSAKSIDAIYSGVPKQMLFIGAVVAGEALLSNWQGKGVKFFWSDAIAKAIEIVESTGNDFEVVSSSLAPWHPGRCAEIRVGGKPIAHAGELHPRVISSLDLPERTCAFAVILSELPSAQTTKAPSIWNQPATVQDIALIVNKDVAAAEVEKALRSGAGNLLESILLFDRYDQIGEGKVSLAFTLSFRASDRTLTADEVAGYRDAAVAAAARSCGVVLRS</sequence>
<gene>
    <name evidence="15" type="primary">pheT</name>
    <name evidence="20" type="ORF">B1s21160_03370</name>
</gene>
<evidence type="ECO:0000256" key="10">
    <source>
        <dbReference type="ARBA" id="ARBA00022842"/>
    </source>
</evidence>
<dbReference type="AlphaFoldDB" id="A0A249K9F9"/>
<evidence type="ECO:0000256" key="12">
    <source>
        <dbReference type="ARBA" id="ARBA00022917"/>
    </source>
</evidence>
<dbReference type="InterPro" id="IPR045864">
    <property type="entry name" value="aa-tRNA-synth_II/BPL/LPL"/>
</dbReference>
<feature type="binding site" evidence="15">
    <location>
        <position position="465"/>
    </location>
    <ligand>
        <name>Mg(2+)</name>
        <dbReference type="ChEBI" id="CHEBI:18420"/>
        <note>shared with alpha subunit</note>
    </ligand>
</feature>
<feature type="domain" description="FDX-ACB" evidence="18">
    <location>
        <begin position="727"/>
        <end position="818"/>
    </location>
</feature>
<keyword evidence="7 15" id="KW-0479">Metal-binding</keyword>
<evidence type="ECO:0000256" key="16">
    <source>
        <dbReference type="PROSITE-ProRule" id="PRU00209"/>
    </source>
</evidence>
<comment type="catalytic activity">
    <reaction evidence="14 15">
        <text>tRNA(Phe) + L-phenylalanine + ATP = L-phenylalanyl-tRNA(Phe) + AMP + diphosphate + H(+)</text>
        <dbReference type="Rhea" id="RHEA:19413"/>
        <dbReference type="Rhea" id="RHEA-COMP:9668"/>
        <dbReference type="Rhea" id="RHEA-COMP:9699"/>
        <dbReference type="ChEBI" id="CHEBI:15378"/>
        <dbReference type="ChEBI" id="CHEBI:30616"/>
        <dbReference type="ChEBI" id="CHEBI:33019"/>
        <dbReference type="ChEBI" id="CHEBI:58095"/>
        <dbReference type="ChEBI" id="CHEBI:78442"/>
        <dbReference type="ChEBI" id="CHEBI:78531"/>
        <dbReference type="ChEBI" id="CHEBI:456215"/>
        <dbReference type="EC" id="6.1.1.20"/>
    </reaction>
</comment>
<evidence type="ECO:0000256" key="6">
    <source>
        <dbReference type="ARBA" id="ARBA00022598"/>
    </source>
</evidence>
<keyword evidence="13 15" id="KW-0030">Aminoacyl-tRNA synthetase</keyword>
<evidence type="ECO:0000256" key="9">
    <source>
        <dbReference type="ARBA" id="ARBA00022840"/>
    </source>
</evidence>
<dbReference type="Gene3D" id="2.40.50.140">
    <property type="entry name" value="Nucleic acid-binding proteins"/>
    <property type="match status" value="1"/>
</dbReference>
<evidence type="ECO:0000256" key="14">
    <source>
        <dbReference type="ARBA" id="ARBA00049255"/>
    </source>
</evidence>
<dbReference type="InterPro" id="IPR002547">
    <property type="entry name" value="tRNA-bd_dom"/>
</dbReference>
<dbReference type="PROSITE" id="PS50886">
    <property type="entry name" value="TRBD"/>
    <property type="match status" value="1"/>
</dbReference>
<keyword evidence="12 15" id="KW-0648">Protein biosynthesis</keyword>
<dbReference type="GO" id="GO:0006432">
    <property type="term" value="P:phenylalanyl-tRNA aminoacylation"/>
    <property type="evidence" value="ECO:0007669"/>
    <property type="project" value="UniProtKB-UniRule"/>
</dbReference>
<keyword evidence="6 15" id="KW-0436">Ligase</keyword>
<evidence type="ECO:0000259" key="18">
    <source>
        <dbReference type="PROSITE" id="PS51447"/>
    </source>
</evidence>
<evidence type="ECO:0000256" key="7">
    <source>
        <dbReference type="ARBA" id="ARBA00022723"/>
    </source>
</evidence>
<dbReference type="SUPFAM" id="SSF54991">
    <property type="entry name" value="Anticodon-binding domain of PheRS"/>
    <property type="match status" value="1"/>
</dbReference>
<comment type="subcellular location">
    <subcellularLocation>
        <location evidence="1 15">Cytoplasm</location>
    </subcellularLocation>
</comment>
<keyword evidence="5 16" id="KW-0820">tRNA-binding</keyword>
<dbReference type="Pfam" id="PF03483">
    <property type="entry name" value="B3_4"/>
    <property type="match status" value="1"/>
</dbReference>
<dbReference type="Proteomes" id="UP000217171">
    <property type="component" value="Chromosome"/>
</dbReference>
<dbReference type="InterPro" id="IPR005146">
    <property type="entry name" value="B3/B4_tRNA-bd"/>
</dbReference>
<proteinExistence type="inferred from homology"/>
<dbReference type="InterPro" id="IPR005147">
    <property type="entry name" value="tRNA_synthase_B5-dom"/>
</dbReference>
<dbReference type="InterPro" id="IPR033714">
    <property type="entry name" value="tRNA_bind_bactPheRS"/>
</dbReference>
<dbReference type="Gene3D" id="3.30.70.380">
    <property type="entry name" value="Ferrodoxin-fold anticodon-binding domain"/>
    <property type="match status" value="1"/>
</dbReference>
<organism evidence="20 21">
    <name type="scientific">Candidatus Nanopelagicus hibericus</name>
    <dbReference type="NCBI Taxonomy" id="1884915"/>
    <lineage>
        <taxon>Bacteria</taxon>
        <taxon>Bacillati</taxon>
        <taxon>Actinomycetota</taxon>
        <taxon>Actinomycetes</taxon>
        <taxon>Candidatus Nanopelagicales</taxon>
        <taxon>Candidatus Nanopelagicaceae</taxon>
        <taxon>Candidatus Nanopelagicus</taxon>
    </lineage>
</organism>
<dbReference type="EMBL" id="CP016771">
    <property type="protein sequence ID" value="ASY13369.1"/>
    <property type="molecule type" value="Genomic_DNA"/>
</dbReference>
<evidence type="ECO:0000256" key="2">
    <source>
        <dbReference type="ARBA" id="ARBA00008653"/>
    </source>
</evidence>
<dbReference type="InterPro" id="IPR036690">
    <property type="entry name" value="Fdx_antiC-bd_sf"/>
</dbReference>
<dbReference type="PANTHER" id="PTHR10947:SF0">
    <property type="entry name" value="PHENYLALANINE--TRNA LIGASE BETA SUBUNIT"/>
    <property type="match status" value="1"/>
</dbReference>
<dbReference type="PANTHER" id="PTHR10947">
    <property type="entry name" value="PHENYLALANYL-TRNA SYNTHETASE BETA CHAIN AND LEUCINE-RICH REPEAT-CONTAINING PROTEIN 47"/>
    <property type="match status" value="1"/>
</dbReference>
<dbReference type="InterPro" id="IPR012340">
    <property type="entry name" value="NA-bd_OB-fold"/>
</dbReference>
<evidence type="ECO:0000256" key="5">
    <source>
        <dbReference type="ARBA" id="ARBA00022555"/>
    </source>
</evidence>
<dbReference type="SMART" id="SM00896">
    <property type="entry name" value="FDX-ACB"/>
    <property type="match status" value="1"/>
</dbReference>
<dbReference type="EC" id="6.1.1.20" evidence="15"/>
<feature type="binding site" evidence="15">
    <location>
        <position position="459"/>
    </location>
    <ligand>
        <name>Mg(2+)</name>
        <dbReference type="ChEBI" id="CHEBI:18420"/>
        <note>shared with alpha subunit</note>
    </ligand>
</feature>
<evidence type="ECO:0000313" key="21">
    <source>
        <dbReference type="Proteomes" id="UP000217171"/>
    </source>
</evidence>
<dbReference type="Pfam" id="PF03484">
    <property type="entry name" value="B5"/>
    <property type="match status" value="1"/>
</dbReference>
<dbReference type="SUPFAM" id="SSF56037">
    <property type="entry name" value="PheT/TilS domain"/>
    <property type="match status" value="1"/>
</dbReference>
<feature type="domain" description="B5" evidence="19">
    <location>
        <begin position="406"/>
        <end position="481"/>
    </location>
</feature>
<dbReference type="Gene3D" id="3.50.40.10">
    <property type="entry name" value="Phenylalanyl-trna Synthetase, Chain B, domain 3"/>
    <property type="match status" value="1"/>
</dbReference>
<dbReference type="InterPro" id="IPR009061">
    <property type="entry name" value="DNA-bd_dom_put_sf"/>
</dbReference>
<evidence type="ECO:0000256" key="4">
    <source>
        <dbReference type="ARBA" id="ARBA00022490"/>
    </source>
</evidence>
<evidence type="ECO:0000256" key="11">
    <source>
        <dbReference type="ARBA" id="ARBA00022884"/>
    </source>
</evidence>
<comment type="cofactor">
    <cofactor evidence="15">
        <name>Mg(2+)</name>
        <dbReference type="ChEBI" id="CHEBI:18420"/>
    </cofactor>
    <text evidence="15">Binds 2 magnesium ions per tetramer.</text>
</comment>
<dbReference type="Pfam" id="PF01588">
    <property type="entry name" value="tRNA_bind"/>
    <property type="match status" value="1"/>
</dbReference>
<evidence type="ECO:0000259" key="19">
    <source>
        <dbReference type="PROSITE" id="PS51483"/>
    </source>
</evidence>
<dbReference type="CDD" id="cd00769">
    <property type="entry name" value="PheRS_beta_core"/>
    <property type="match status" value="1"/>
</dbReference>
<protein>
    <recommendedName>
        <fullName evidence="15">Phenylalanine--tRNA ligase beta subunit</fullName>
        <ecNumber evidence="15">6.1.1.20</ecNumber>
    </recommendedName>
    <alternativeName>
        <fullName evidence="15">Phenylalanyl-tRNA synthetase beta subunit</fullName>
        <shortName evidence="15">PheRS</shortName>
    </alternativeName>
</protein>
<keyword evidence="10 15" id="KW-0460">Magnesium</keyword>
<dbReference type="PROSITE" id="PS51447">
    <property type="entry name" value="FDX_ACB"/>
    <property type="match status" value="1"/>
</dbReference>
<reference evidence="20 21" key="1">
    <citation type="submission" date="2016-07" db="EMBL/GenBank/DDBJ databases">
        <title>High microdiversification within the ubiquitous acI lineage of Actinobacteria.</title>
        <authorList>
            <person name="Neuenschwander S.M."/>
            <person name="Salcher M."/>
            <person name="Ghai R."/>
            <person name="Pernthaler J."/>
        </authorList>
    </citation>
    <scope>NUCLEOTIDE SEQUENCE [LARGE SCALE GENOMIC DNA]</scope>
    <source>
        <strain evidence="20">MMS-21-160</strain>
    </source>
</reference>
<dbReference type="RefSeq" id="WP_095672436.1">
    <property type="nucleotide sequence ID" value="NZ_CP016771.1"/>
</dbReference>
<dbReference type="GO" id="GO:0000049">
    <property type="term" value="F:tRNA binding"/>
    <property type="evidence" value="ECO:0007669"/>
    <property type="project" value="UniProtKB-UniRule"/>
</dbReference>
<dbReference type="GO" id="GO:0009328">
    <property type="term" value="C:phenylalanine-tRNA ligase complex"/>
    <property type="evidence" value="ECO:0007669"/>
    <property type="project" value="TreeGrafter"/>
</dbReference>
<dbReference type="InterPro" id="IPR004532">
    <property type="entry name" value="Phe-tRNA-ligase_IIc_bsu_bact"/>
</dbReference>
<evidence type="ECO:0000256" key="13">
    <source>
        <dbReference type="ARBA" id="ARBA00023146"/>
    </source>
</evidence>
<evidence type="ECO:0000256" key="3">
    <source>
        <dbReference type="ARBA" id="ARBA00011209"/>
    </source>
</evidence>
<comment type="subunit">
    <text evidence="3 15">Tetramer of two alpha and two beta subunits.</text>
</comment>
<evidence type="ECO:0000256" key="8">
    <source>
        <dbReference type="ARBA" id="ARBA00022741"/>
    </source>
</evidence>
<dbReference type="GO" id="GO:0004826">
    <property type="term" value="F:phenylalanine-tRNA ligase activity"/>
    <property type="evidence" value="ECO:0007669"/>
    <property type="project" value="UniProtKB-UniRule"/>
</dbReference>
<keyword evidence="9 15" id="KW-0067">ATP-binding</keyword>
<dbReference type="SUPFAM" id="SSF55681">
    <property type="entry name" value="Class II aaRS and biotin synthetases"/>
    <property type="match status" value="1"/>
</dbReference>
<dbReference type="SUPFAM" id="SSF46955">
    <property type="entry name" value="Putative DNA-binding domain"/>
    <property type="match status" value="1"/>
</dbReference>
<dbReference type="InterPro" id="IPR020825">
    <property type="entry name" value="Phe-tRNA_synthase-like_B3/B4"/>
</dbReference>
<accession>A0A249K9F9</accession>
<keyword evidence="4 15" id="KW-0963">Cytoplasm</keyword>
<feature type="domain" description="TRNA-binding" evidence="17">
    <location>
        <begin position="42"/>
        <end position="152"/>
    </location>
</feature>
<dbReference type="GO" id="GO:0000287">
    <property type="term" value="F:magnesium ion binding"/>
    <property type="evidence" value="ECO:0007669"/>
    <property type="project" value="UniProtKB-UniRule"/>
</dbReference>
<dbReference type="SMART" id="SM00874">
    <property type="entry name" value="B5"/>
    <property type="match status" value="1"/>
</dbReference>
<evidence type="ECO:0000313" key="20">
    <source>
        <dbReference type="EMBL" id="ASY13369.1"/>
    </source>
</evidence>
<dbReference type="HAMAP" id="MF_00283">
    <property type="entry name" value="Phe_tRNA_synth_beta1"/>
    <property type="match status" value="1"/>
</dbReference>
<keyword evidence="11 16" id="KW-0694">RNA-binding</keyword>
<comment type="similarity">
    <text evidence="2 15">Belongs to the phenylalanyl-tRNA synthetase beta subunit family. Type 1 subfamily.</text>
</comment>
<dbReference type="SUPFAM" id="SSF50249">
    <property type="entry name" value="Nucleic acid-binding proteins"/>
    <property type="match status" value="1"/>
</dbReference>
<dbReference type="InterPro" id="IPR045060">
    <property type="entry name" value="Phe-tRNA-ligase_IIc_bsu"/>
</dbReference>
<evidence type="ECO:0000256" key="15">
    <source>
        <dbReference type="HAMAP-Rule" id="MF_00283"/>
    </source>
</evidence>
<feature type="binding site" evidence="15">
    <location>
        <position position="468"/>
    </location>
    <ligand>
        <name>Mg(2+)</name>
        <dbReference type="ChEBI" id="CHEBI:18420"/>
        <note>shared with alpha subunit</note>
    </ligand>
</feature>
<feature type="binding site" evidence="15">
    <location>
        <position position="469"/>
    </location>
    <ligand>
        <name>Mg(2+)</name>
        <dbReference type="ChEBI" id="CHEBI:18420"/>
        <note>shared with alpha subunit</note>
    </ligand>
</feature>
<keyword evidence="21" id="KW-1185">Reference proteome</keyword>
<name>A0A249K9F9_9ACTN</name>
<dbReference type="InterPro" id="IPR041616">
    <property type="entry name" value="PheRS_beta_core"/>
</dbReference>
<dbReference type="Pfam" id="PF03147">
    <property type="entry name" value="FDX-ACB"/>
    <property type="match status" value="1"/>
</dbReference>
<dbReference type="NCBIfam" id="TIGR00472">
    <property type="entry name" value="pheT_bact"/>
    <property type="match status" value="1"/>
</dbReference>
<dbReference type="GO" id="GO:0005524">
    <property type="term" value="F:ATP binding"/>
    <property type="evidence" value="ECO:0007669"/>
    <property type="project" value="UniProtKB-UniRule"/>
</dbReference>
<keyword evidence="8 15" id="KW-0547">Nucleotide-binding</keyword>
<dbReference type="CDD" id="cd02796">
    <property type="entry name" value="tRNA_bind_bactPheRS"/>
    <property type="match status" value="1"/>
</dbReference>
<dbReference type="PROSITE" id="PS51483">
    <property type="entry name" value="B5"/>
    <property type="match status" value="1"/>
</dbReference>
<dbReference type="SMART" id="SM00873">
    <property type="entry name" value="B3_4"/>
    <property type="match status" value="1"/>
</dbReference>
<dbReference type="KEGG" id="nhi:B1s21160_03370"/>
<dbReference type="Pfam" id="PF17759">
    <property type="entry name" value="tRNA_synthFbeta"/>
    <property type="match status" value="1"/>
</dbReference>